<evidence type="ECO:0000313" key="1">
    <source>
        <dbReference type="EMBL" id="PON91688.1"/>
    </source>
</evidence>
<protein>
    <submittedName>
        <fullName evidence="1">Uncharacterized protein</fullName>
    </submittedName>
</protein>
<proteinExistence type="predicted"/>
<evidence type="ECO:0000313" key="2">
    <source>
        <dbReference type="Proteomes" id="UP000237000"/>
    </source>
</evidence>
<name>A0A2P5F1M4_TREOI</name>
<dbReference type="PROSITE" id="PS51257">
    <property type="entry name" value="PROKAR_LIPOPROTEIN"/>
    <property type="match status" value="1"/>
</dbReference>
<gene>
    <name evidence="1" type="ORF">TorRG33x02_125190</name>
</gene>
<dbReference type="AlphaFoldDB" id="A0A2P5F1M4"/>
<reference evidence="2" key="1">
    <citation type="submission" date="2016-06" db="EMBL/GenBank/DDBJ databases">
        <title>Parallel loss of symbiosis genes in relatives of nitrogen-fixing non-legume Parasponia.</title>
        <authorList>
            <person name="Van Velzen R."/>
            <person name="Holmer R."/>
            <person name="Bu F."/>
            <person name="Rutten L."/>
            <person name="Van Zeijl A."/>
            <person name="Liu W."/>
            <person name="Santuari L."/>
            <person name="Cao Q."/>
            <person name="Sharma T."/>
            <person name="Shen D."/>
            <person name="Roswanjaya Y."/>
            <person name="Wardhani T."/>
            <person name="Kalhor M.S."/>
            <person name="Jansen J."/>
            <person name="Van den Hoogen J."/>
            <person name="Gungor B."/>
            <person name="Hartog M."/>
            <person name="Hontelez J."/>
            <person name="Verver J."/>
            <person name="Yang W.-C."/>
            <person name="Schijlen E."/>
            <person name="Repin R."/>
            <person name="Schilthuizen M."/>
            <person name="Schranz E."/>
            <person name="Heidstra R."/>
            <person name="Miyata K."/>
            <person name="Fedorova E."/>
            <person name="Kohlen W."/>
            <person name="Bisseling T."/>
            <person name="Smit S."/>
            <person name="Geurts R."/>
        </authorList>
    </citation>
    <scope>NUCLEOTIDE SEQUENCE [LARGE SCALE GENOMIC DNA]</scope>
    <source>
        <strain evidence="2">cv. RG33-2</strain>
    </source>
</reference>
<comment type="caution">
    <text evidence="1">The sequence shown here is derived from an EMBL/GenBank/DDBJ whole genome shotgun (WGS) entry which is preliminary data.</text>
</comment>
<organism evidence="1 2">
    <name type="scientific">Trema orientale</name>
    <name type="common">Charcoal tree</name>
    <name type="synonym">Celtis orientalis</name>
    <dbReference type="NCBI Taxonomy" id="63057"/>
    <lineage>
        <taxon>Eukaryota</taxon>
        <taxon>Viridiplantae</taxon>
        <taxon>Streptophyta</taxon>
        <taxon>Embryophyta</taxon>
        <taxon>Tracheophyta</taxon>
        <taxon>Spermatophyta</taxon>
        <taxon>Magnoliopsida</taxon>
        <taxon>eudicotyledons</taxon>
        <taxon>Gunneridae</taxon>
        <taxon>Pentapetalae</taxon>
        <taxon>rosids</taxon>
        <taxon>fabids</taxon>
        <taxon>Rosales</taxon>
        <taxon>Cannabaceae</taxon>
        <taxon>Trema</taxon>
    </lineage>
</organism>
<dbReference type="Proteomes" id="UP000237000">
    <property type="component" value="Unassembled WGS sequence"/>
</dbReference>
<sequence>MPGRHVDFAGLSYGNAWGGGCGCRRFIMAVSACGVVARGGRGGMGFMALGSTVGQWASERLVKFHKKCLPSLGLLKLPLLSSLLILRMYQGCGCGHGNGHGRVVISAALGSLLLVEPGVEALHSSAEV</sequence>
<keyword evidence="2" id="KW-1185">Reference proteome</keyword>
<dbReference type="InParanoid" id="A0A2P5F1M4"/>
<dbReference type="EMBL" id="JXTC01000072">
    <property type="protein sequence ID" value="PON91688.1"/>
    <property type="molecule type" value="Genomic_DNA"/>
</dbReference>
<accession>A0A2P5F1M4</accession>